<dbReference type="Proteomes" id="UP001056730">
    <property type="component" value="Chromosome"/>
</dbReference>
<proteinExistence type="predicted"/>
<gene>
    <name evidence="1" type="ORF">LMK00_08790</name>
</gene>
<sequence length="143" mass="16390">MGSYKKHKGVCEKKENKIFAEGVHEGIIKFVKLTKSSSGSDMMTLLVEGKEEEGAFYNLTFSPDNIEASEDFMNYILSSIEDNGVEIPDLDFGYNKETAQFLKDKSVYIRIKQTTYKGKVDGKIEAFLNQEEFDDEEWDEELD</sequence>
<dbReference type="RefSeq" id="WP_252175317.1">
    <property type="nucleotide sequence ID" value="NZ_CP086395.1"/>
</dbReference>
<dbReference type="EMBL" id="CP086395">
    <property type="protein sequence ID" value="USJ19921.1"/>
    <property type="molecule type" value="Genomic_DNA"/>
</dbReference>
<protein>
    <submittedName>
        <fullName evidence="1">Type III secretion system protein PrgE</fullName>
    </submittedName>
</protein>
<evidence type="ECO:0000313" key="1">
    <source>
        <dbReference type="EMBL" id="USJ19921.1"/>
    </source>
</evidence>
<reference evidence="1" key="1">
    <citation type="journal article" date="2022" name="Front. Microbiol.">
        <title>Feed Insects as a Reservoir of Granadaene-Producing Lactococci.</title>
        <authorList>
            <person name="Neuzil-Bunesova V."/>
            <person name="Ramirez Garcia A."/>
            <person name="Modrackova N."/>
            <person name="Makovska M."/>
            <person name="Sabolova M."/>
            <person name="Sproer C."/>
            <person name="Bunk B."/>
            <person name="Blom J."/>
            <person name="Schwab C."/>
        </authorList>
    </citation>
    <scope>NUCLEOTIDE SEQUENCE</scope>
    <source>
        <strain evidence="1">I4/6O</strain>
    </source>
</reference>
<accession>A0A9Q8Y101</accession>
<name>A0A9Q8Y101_9LACT</name>
<dbReference type="KEGG" id="lfo:LMK00_08790"/>
<organism evidence="1 2">
    <name type="scientific">Lactococcus formosensis</name>
    <dbReference type="NCBI Taxonomy" id="1281486"/>
    <lineage>
        <taxon>Bacteria</taxon>
        <taxon>Bacillati</taxon>
        <taxon>Bacillota</taxon>
        <taxon>Bacilli</taxon>
        <taxon>Lactobacillales</taxon>
        <taxon>Streptococcaceae</taxon>
        <taxon>Lactococcus</taxon>
    </lineage>
</organism>
<evidence type="ECO:0000313" key="2">
    <source>
        <dbReference type="Proteomes" id="UP001056730"/>
    </source>
</evidence>
<dbReference type="AlphaFoldDB" id="A0A9Q8Y101"/>